<comment type="caution">
    <text evidence="8">The sequence shown here is derived from an EMBL/GenBank/DDBJ whole genome shotgun (WGS) entry which is preliminary data.</text>
</comment>
<dbReference type="STRING" id="1548018.LS64_11560"/>
<dbReference type="PIRSF" id="PIRSF005917">
    <property type="entry name" value="MTase_YraL"/>
    <property type="match status" value="1"/>
</dbReference>
<protein>
    <submittedName>
        <fullName evidence="8">16S rRNA (Cytidine(1402)-2'-O)-methyltransferase</fullName>
        <ecNumber evidence="8">2.1.1.198</ecNumber>
    </submittedName>
</protein>
<dbReference type="GO" id="GO:0008168">
    <property type="term" value="F:methyltransferase activity"/>
    <property type="evidence" value="ECO:0007669"/>
    <property type="project" value="UniProtKB-KW"/>
</dbReference>
<proteinExistence type="predicted"/>
<dbReference type="InterPro" id="IPR000878">
    <property type="entry name" value="4pyrrol_Mease"/>
</dbReference>
<reference evidence="8 9" key="1">
    <citation type="journal article" date="2014" name="Genome Announc.">
        <title>Draft genome sequences of eight enterohepatic helicobacter species isolated from both laboratory and wild rodents.</title>
        <authorList>
            <person name="Sheh A."/>
            <person name="Shen Z."/>
            <person name="Fox J.G."/>
        </authorList>
    </citation>
    <scope>NUCLEOTIDE SEQUENCE [LARGE SCALE GENOMIC DNA]</scope>
    <source>
        <strain evidence="8 9">MIT 97-6194</strain>
    </source>
</reference>
<dbReference type="Gene3D" id="3.30.950.10">
    <property type="entry name" value="Methyltransferase, Cobalt-precorrin-4 Transmethylase, Domain 2"/>
    <property type="match status" value="1"/>
</dbReference>
<evidence type="ECO:0000259" key="6">
    <source>
        <dbReference type="Pfam" id="PF00590"/>
    </source>
</evidence>
<evidence type="ECO:0000256" key="2">
    <source>
        <dbReference type="ARBA" id="ARBA00022552"/>
    </source>
</evidence>
<dbReference type="NCBIfam" id="TIGR00096">
    <property type="entry name" value="16S rRNA (cytidine(1402)-2'-O)-methyltransferase"/>
    <property type="match status" value="1"/>
</dbReference>
<dbReference type="SUPFAM" id="SSF53790">
    <property type="entry name" value="Tetrapyrrole methylase"/>
    <property type="match status" value="1"/>
</dbReference>
<keyword evidence="5" id="KW-0949">S-adenosyl-L-methionine</keyword>
<accession>A0A347VRU3</accession>
<dbReference type="GO" id="GO:0032259">
    <property type="term" value="P:methylation"/>
    <property type="evidence" value="ECO:0007669"/>
    <property type="project" value="UniProtKB-KW"/>
</dbReference>
<reference evidence="7 10" key="4">
    <citation type="submission" date="2019-12" db="EMBL/GenBank/DDBJ databases">
        <title>Multi-Generational Helicobacter saguini Isolates.</title>
        <authorList>
            <person name="Mannion A."/>
            <person name="Shen Z."/>
            <person name="Fox J.G."/>
        </authorList>
    </citation>
    <scope>NUCLEOTIDE SEQUENCE [LARGE SCALE GENOMIC DNA]</scope>
    <source>
        <strain evidence="7">16-048</strain>
        <strain evidence="10">16-048 (F4)</strain>
    </source>
</reference>
<sequence length="285" mass="32553">MVTFLPTPIGNLNDISLRTLSALNTCEIVICEDTRVTSKLLNLLAKMPIITQNYPQIDSKNKRFLSFHSHNQHDFLAKLDKNEFGYDFFDKEIVFCSDAGLPNISDPGAVFLHFLRQKNIKYEILLGGSAFSHAFVCSGLEGSFCFLGFLPHKHHDRIESLRHASKFHADLHIIYYESPHRLRESLSDISSVFLESKIYLYKELTKLYECEYIGTASQILEALPLEILGEYCIIIEKDSKEVSKFITLGVDEIMNLSINVKEKCKLLAKITDKSSSEWYDILGKN</sequence>
<dbReference type="Proteomes" id="UP000477070">
    <property type="component" value="Unassembled WGS sequence"/>
</dbReference>
<reference evidence="8" key="3">
    <citation type="submission" date="2018-04" db="EMBL/GenBank/DDBJ databases">
        <authorList>
            <person name="Sheh A."/>
            <person name="Shen Z."/>
            <person name="Mannion A.J."/>
            <person name="Fox J.G."/>
        </authorList>
    </citation>
    <scope>NUCLEOTIDE SEQUENCE</scope>
    <source>
        <strain evidence="8">MIT 97-6194</strain>
    </source>
</reference>
<dbReference type="InterPro" id="IPR035996">
    <property type="entry name" value="4pyrrol_Methylase_sf"/>
</dbReference>
<keyword evidence="2" id="KW-0698">rRNA processing</keyword>
<dbReference type="PROSITE" id="PS01296">
    <property type="entry name" value="RSMI"/>
    <property type="match status" value="1"/>
</dbReference>
<evidence type="ECO:0000256" key="3">
    <source>
        <dbReference type="ARBA" id="ARBA00022603"/>
    </source>
</evidence>
<keyword evidence="3 8" id="KW-0489">Methyltransferase</keyword>
<evidence type="ECO:0000313" key="10">
    <source>
        <dbReference type="Proteomes" id="UP000477070"/>
    </source>
</evidence>
<dbReference type="EMBL" id="QBIU01000001">
    <property type="protein sequence ID" value="MWV68907.1"/>
    <property type="molecule type" value="Genomic_DNA"/>
</dbReference>
<dbReference type="OrthoDB" id="9809084at2"/>
<feature type="domain" description="Tetrapyrrole methylase" evidence="6">
    <location>
        <begin position="1"/>
        <end position="217"/>
    </location>
</feature>
<reference evidence="8 9" key="2">
    <citation type="journal article" date="2016" name="Infect. Immun.">
        <title>Helicobacter saguini, a Novel Helicobacter Isolated from Cotton-Top Tamarins with Ulcerative Colitis, Has Proinflammatory Properties and Induces Typhlocolitis and Dysplasia in Gnotobiotic IL-10-/- Mice.</title>
        <authorList>
            <person name="Shen Z."/>
            <person name="Mannion A."/>
            <person name="Whary M.T."/>
            <person name="Muthupalani S."/>
            <person name="Sheh A."/>
            <person name="Feng Y."/>
            <person name="Gong G."/>
            <person name="Vandamme P."/>
            <person name="Holcombe H.R."/>
            <person name="Paster B.J."/>
            <person name="Fox J.G."/>
        </authorList>
    </citation>
    <scope>NUCLEOTIDE SEQUENCE [LARGE SCALE GENOMIC DNA]</scope>
    <source>
        <strain evidence="8 9">MIT 97-6194</strain>
    </source>
</reference>
<dbReference type="AlphaFoldDB" id="A0A347VRU3"/>
<dbReference type="PANTHER" id="PTHR46111:SF1">
    <property type="entry name" value="RIBOSOMAL RNA SMALL SUBUNIT METHYLTRANSFERASE I"/>
    <property type="match status" value="1"/>
</dbReference>
<evidence type="ECO:0000313" key="7">
    <source>
        <dbReference type="EMBL" id="MWV68907.1"/>
    </source>
</evidence>
<keyword evidence="4 8" id="KW-0808">Transferase</keyword>
<gene>
    <name evidence="8" type="primary">rsmI</name>
    <name evidence="7" type="ORF">DCO61_02415</name>
    <name evidence="8" type="ORF">LS64_008380</name>
</gene>
<evidence type="ECO:0000313" key="9">
    <source>
        <dbReference type="Proteomes" id="UP000029714"/>
    </source>
</evidence>
<evidence type="ECO:0000256" key="5">
    <source>
        <dbReference type="ARBA" id="ARBA00022691"/>
    </source>
</evidence>
<keyword evidence="1" id="KW-0963">Cytoplasm</keyword>
<dbReference type="InterPro" id="IPR014776">
    <property type="entry name" value="4pyrrole_Mease_sub2"/>
</dbReference>
<dbReference type="Pfam" id="PF00590">
    <property type="entry name" value="TP_methylase"/>
    <property type="match status" value="1"/>
</dbReference>
<evidence type="ECO:0000256" key="4">
    <source>
        <dbReference type="ARBA" id="ARBA00022679"/>
    </source>
</evidence>
<dbReference type="PANTHER" id="PTHR46111">
    <property type="entry name" value="RIBOSOMAL RNA SMALL SUBUNIT METHYLTRANSFERASE I"/>
    <property type="match status" value="1"/>
</dbReference>
<dbReference type="EC" id="2.1.1.198" evidence="8"/>
<dbReference type="RefSeq" id="WP_034573218.1">
    <property type="nucleotide sequence ID" value="NZ_JRMP02000013.1"/>
</dbReference>
<dbReference type="InterPro" id="IPR018063">
    <property type="entry name" value="SAM_MeTrfase_RsmI_CS"/>
</dbReference>
<evidence type="ECO:0000313" key="8">
    <source>
        <dbReference type="EMBL" id="TLD93636.1"/>
    </source>
</evidence>
<dbReference type="EMBL" id="JRMP02000013">
    <property type="protein sequence ID" value="TLD93636.1"/>
    <property type="molecule type" value="Genomic_DNA"/>
</dbReference>
<dbReference type="Gene3D" id="3.40.1010.10">
    <property type="entry name" value="Cobalt-precorrin-4 Transmethylase, Domain 1"/>
    <property type="match status" value="1"/>
</dbReference>
<dbReference type="InterPro" id="IPR014777">
    <property type="entry name" value="4pyrrole_Mease_sub1"/>
</dbReference>
<evidence type="ECO:0000256" key="1">
    <source>
        <dbReference type="ARBA" id="ARBA00022490"/>
    </source>
</evidence>
<dbReference type="Proteomes" id="UP000029714">
    <property type="component" value="Unassembled WGS sequence"/>
</dbReference>
<dbReference type="InterPro" id="IPR008189">
    <property type="entry name" value="rRNA_ssu_MeTfrase_I"/>
</dbReference>
<dbReference type="GO" id="GO:0006364">
    <property type="term" value="P:rRNA processing"/>
    <property type="evidence" value="ECO:0007669"/>
    <property type="project" value="UniProtKB-KW"/>
</dbReference>
<name>A0A347VRU3_9HELI</name>
<organism evidence="8 9">
    <name type="scientific">Helicobacter saguini</name>
    <dbReference type="NCBI Taxonomy" id="1548018"/>
    <lineage>
        <taxon>Bacteria</taxon>
        <taxon>Pseudomonadati</taxon>
        <taxon>Campylobacterota</taxon>
        <taxon>Epsilonproteobacteria</taxon>
        <taxon>Campylobacterales</taxon>
        <taxon>Helicobacteraceae</taxon>
        <taxon>Helicobacter</taxon>
    </lineage>
</organism>
<keyword evidence="9" id="KW-1185">Reference proteome</keyword>